<dbReference type="SUPFAM" id="SSF49899">
    <property type="entry name" value="Concanavalin A-like lectins/glucanases"/>
    <property type="match status" value="1"/>
</dbReference>
<dbReference type="Proteomes" id="UP000509303">
    <property type="component" value="Chromosome"/>
</dbReference>
<sequence>MVAAVSMAALVVAVPADGGVAAPAAPWLARPHCAAGRIPGAYDAEPVADAAACGPTGGGQGAARRPTAGAGPALAEAARTAAGRHGWGPPLGRWSDEFDYGSAGEPAVPNPDKWKPAGGGVATCWPGHAGNGRRCDKNTRVYGGVSRQTGEANGDSGWLASRYGQRSGRWEARVRSEGVGENNGRQCHPLSILWPDSERWPQDGEYDYPENGAPGEECAEAFLHYPHDPDVPVQQKLAKKCGVDLSAWHNIAVEWTPDHVRGFVDGVQWYSFSGGANADRECIQCARSMHQTIQLDNFYGSGLQGAVYEVDWARVYPYSPDSP</sequence>
<organism evidence="4 5">
    <name type="scientific">Streptomyces buecherae</name>
    <dbReference type="NCBI Taxonomy" id="2763006"/>
    <lineage>
        <taxon>Bacteria</taxon>
        <taxon>Bacillati</taxon>
        <taxon>Actinomycetota</taxon>
        <taxon>Actinomycetes</taxon>
        <taxon>Kitasatosporales</taxon>
        <taxon>Streptomycetaceae</taxon>
        <taxon>Streptomyces</taxon>
    </lineage>
</organism>
<name>A0A7H8N2B5_9ACTN</name>
<dbReference type="InterPro" id="IPR013320">
    <property type="entry name" value="ConA-like_dom_sf"/>
</dbReference>
<dbReference type="InterPro" id="IPR000757">
    <property type="entry name" value="Beta-glucanase-like"/>
</dbReference>
<evidence type="ECO:0000313" key="5">
    <source>
        <dbReference type="Proteomes" id="UP000509303"/>
    </source>
</evidence>
<dbReference type="Gene3D" id="2.60.120.200">
    <property type="match status" value="1"/>
</dbReference>
<gene>
    <name evidence="4" type="ORF">HUT08_02090</name>
</gene>
<evidence type="ECO:0000256" key="1">
    <source>
        <dbReference type="SAM" id="MobiDB-lite"/>
    </source>
</evidence>
<evidence type="ECO:0000259" key="3">
    <source>
        <dbReference type="PROSITE" id="PS51762"/>
    </source>
</evidence>
<keyword evidence="4" id="KW-0378">Hydrolase</keyword>
<feature type="domain" description="GH16" evidence="3">
    <location>
        <begin position="84"/>
        <end position="321"/>
    </location>
</feature>
<dbReference type="PROSITE" id="PS51762">
    <property type="entry name" value="GH16_2"/>
    <property type="match status" value="1"/>
</dbReference>
<reference evidence="4 5" key="1">
    <citation type="submission" date="2020-06" db="EMBL/GenBank/DDBJ databases">
        <title>Genome mining for natural products.</title>
        <authorList>
            <person name="Zhang B."/>
            <person name="Shi J."/>
            <person name="Ge H."/>
        </authorList>
    </citation>
    <scope>NUCLEOTIDE SEQUENCE [LARGE SCALE GENOMIC DNA]</scope>
    <source>
        <strain evidence="4 5">NA00687</strain>
    </source>
</reference>
<proteinExistence type="predicted"/>
<feature type="chain" id="PRO_5038556185" evidence="2">
    <location>
        <begin position="19"/>
        <end position="323"/>
    </location>
</feature>
<dbReference type="EMBL" id="CP054929">
    <property type="protein sequence ID" value="QKW48536.1"/>
    <property type="molecule type" value="Genomic_DNA"/>
</dbReference>
<keyword evidence="2" id="KW-0732">Signal</keyword>
<feature type="signal peptide" evidence="2">
    <location>
        <begin position="1"/>
        <end position="18"/>
    </location>
</feature>
<feature type="compositionally biased region" description="Low complexity" evidence="1">
    <location>
        <begin position="62"/>
        <end position="73"/>
    </location>
</feature>
<evidence type="ECO:0000256" key="2">
    <source>
        <dbReference type="SAM" id="SignalP"/>
    </source>
</evidence>
<dbReference type="GO" id="GO:0005975">
    <property type="term" value="P:carbohydrate metabolic process"/>
    <property type="evidence" value="ECO:0007669"/>
    <property type="project" value="InterPro"/>
</dbReference>
<accession>A0A7H8N2B5</accession>
<evidence type="ECO:0000313" key="4">
    <source>
        <dbReference type="EMBL" id="QKW48536.1"/>
    </source>
</evidence>
<protein>
    <submittedName>
        <fullName evidence="4">Glycoside hydrolase family 16 protein</fullName>
    </submittedName>
</protein>
<dbReference type="CDD" id="cd00413">
    <property type="entry name" value="Glyco_hydrolase_16"/>
    <property type="match status" value="1"/>
</dbReference>
<dbReference type="GO" id="GO:0004553">
    <property type="term" value="F:hydrolase activity, hydrolyzing O-glycosyl compounds"/>
    <property type="evidence" value="ECO:0007669"/>
    <property type="project" value="InterPro"/>
</dbReference>
<feature type="region of interest" description="Disordered" evidence="1">
    <location>
        <begin position="54"/>
        <end position="73"/>
    </location>
</feature>
<dbReference type="RefSeq" id="WP_176160233.1">
    <property type="nucleotide sequence ID" value="NZ_CP054929.1"/>
</dbReference>
<keyword evidence="5" id="KW-1185">Reference proteome</keyword>
<dbReference type="AlphaFoldDB" id="A0A7H8N2B5"/>